<dbReference type="AlphaFoldDB" id="A0A087T5L3"/>
<dbReference type="PANTHER" id="PTHR15117:SF24">
    <property type="entry name" value="SCA7 DOMAIN-CONTAINING PROTEIN"/>
    <property type="match status" value="1"/>
</dbReference>
<keyword evidence="2" id="KW-1185">Reference proteome</keyword>
<protein>
    <submittedName>
        <fullName evidence="1">Ataxin-7</fullName>
    </submittedName>
</protein>
<organism evidence="1 2">
    <name type="scientific">Stegodyphus mimosarum</name>
    <name type="common">African social velvet spider</name>
    <dbReference type="NCBI Taxonomy" id="407821"/>
    <lineage>
        <taxon>Eukaryota</taxon>
        <taxon>Metazoa</taxon>
        <taxon>Ecdysozoa</taxon>
        <taxon>Arthropoda</taxon>
        <taxon>Chelicerata</taxon>
        <taxon>Arachnida</taxon>
        <taxon>Araneae</taxon>
        <taxon>Araneomorphae</taxon>
        <taxon>Entelegynae</taxon>
        <taxon>Eresoidea</taxon>
        <taxon>Eresidae</taxon>
        <taxon>Stegodyphus</taxon>
    </lineage>
</organism>
<proteinExistence type="predicted"/>
<dbReference type="OrthoDB" id="21678at2759"/>
<dbReference type="STRING" id="407821.A0A087T5L3"/>
<evidence type="ECO:0000313" key="1">
    <source>
        <dbReference type="EMBL" id="KFM60402.1"/>
    </source>
</evidence>
<sequence>MKLPAEDMGLYGFCPASDMFYLVICKICGNAVKPQSLKFHMENRHKRVFISKKPEAKSQLRVKNGTFFLTYGNQCKNIDAKVSQIRKISSYSSHRFCPTISKSFHENTAALQSEKLKVEHKHGNINVSANRLLTQNASVRSRYMPEIHTNSMHPSVSYERLNCAGVRFGSSYSIRKPAVCSVSESVSSLTSTNKQLRIPHIQYHPRPSAICTYGMRSTRRGLVLCSHRSDSVREALKKTTEEEKRFLARLSQGNVNIINKSCSSNTSLTETSITSFKKNSPFITPNIKLCDIKDQSNSSVSCMNVKPLSRQKCLSKVTLLNKAIPRKKNRQSVKYVKSGDKIYHQQKPIIDWSQLRCSASIDLNNVPWRSNSQQYYPFSRDKSPKNEEIASHCNGLTAGFNELKTQILIRNT</sequence>
<evidence type="ECO:0000313" key="2">
    <source>
        <dbReference type="Proteomes" id="UP000054359"/>
    </source>
</evidence>
<feature type="non-terminal residue" evidence="1">
    <location>
        <position position="412"/>
    </location>
</feature>
<dbReference type="Proteomes" id="UP000054359">
    <property type="component" value="Unassembled WGS sequence"/>
</dbReference>
<dbReference type="InterPro" id="IPR052237">
    <property type="entry name" value="Ataxin-7-like_regulator"/>
</dbReference>
<name>A0A087T5L3_STEMI</name>
<gene>
    <name evidence="1" type="ORF">X975_17992</name>
</gene>
<reference evidence="1 2" key="1">
    <citation type="submission" date="2013-11" db="EMBL/GenBank/DDBJ databases">
        <title>Genome sequencing of Stegodyphus mimosarum.</title>
        <authorList>
            <person name="Bechsgaard J."/>
        </authorList>
    </citation>
    <scope>NUCLEOTIDE SEQUENCE [LARGE SCALE GENOMIC DNA]</scope>
</reference>
<dbReference type="EMBL" id="KK113534">
    <property type="protein sequence ID" value="KFM60402.1"/>
    <property type="molecule type" value="Genomic_DNA"/>
</dbReference>
<accession>A0A087T5L3</accession>
<dbReference type="PANTHER" id="PTHR15117">
    <property type="entry name" value="ATAXIN 7 RELATED"/>
    <property type="match status" value="1"/>
</dbReference>